<dbReference type="PANTHER" id="PTHR10867">
    <property type="entry name" value="NNMT/PNMT/TEMT FAMILY MEMBER"/>
    <property type="match status" value="1"/>
</dbReference>
<keyword evidence="5" id="KW-1185">Reference proteome</keyword>
<evidence type="ECO:0000256" key="1">
    <source>
        <dbReference type="ARBA" id="ARBA00007996"/>
    </source>
</evidence>
<dbReference type="PROSITE" id="PS51681">
    <property type="entry name" value="SAM_MT_NNMT_PNMT_TEMT"/>
    <property type="match status" value="1"/>
</dbReference>
<dbReference type="InterPro" id="IPR029063">
    <property type="entry name" value="SAM-dependent_MTases_sf"/>
</dbReference>
<reference evidence="6" key="1">
    <citation type="submission" date="2025-08" db="UniProtKB">
        <authorList>
            <consortium name="RefSeq"/>
        </authorList>
    </citation>
    <scope>IDENTIFICATION</scope>
    <source>
        <tissue evidence="6">Testes</tissue>
    </source>
</reference>
<keyword evidence="2" id="KW-0489">Methyltransferase</keyword>
<evidence type="ECO:0000313" key="6">
    <source>
        <dbReference type="RefSeq" id="XP_006814336.1"/>
    </source>
</evidence>
<protein>
    <submittedName>
        <fullName evidence="6">Nicotinamide N-methyltransferase-like</fullName>
    </submittedName>
</protein>
<sequence>MSAPATLDCYESAKAFCLDTYLKEYYPDLDKSTGKAPVNRFLLDKGISGNRLIDIGAGPCVYQFISACTKFNKIIATDIDKENQDAIQRWVNEDAGAFEWKSYMKYVCELEGHQNIVDRENKLRKAITDVAYCDITKQYPVGTSDSPRYDCVLTGFCIEAVANSRQQWAQYVKNASNLLNSGGWFVQISMPADYYGVGDKRLHCFKVDEKFLLKSLKDAGLVVEKTYHTKHTTTCNYMNYEFTMVMIARKI</sequence>
<proteinExistence type="inferred from homology"/>
<dbReference type="RefSeq" id="XP_006814336.1">
    <property type="nucleotide sequence ID" value="XM_006814273.1"/>
</dbReference>
<dbReference type="PANTHER" id="PTHR10867:SF17">
    <property type="entry name" value="NICOTINAMIDE N-METHYLTRANSFERASE"/>
    <property type="match status" value="1"/>
</dbReference>
<dbReference type="Proteomes" id="UP000694865">
    <property type="component" value="Unplaced"/>
</dbReference>
<organism evidence="5 6">
    <name type="scientific">Saccoglossus kowalevskii</name>
    <name type="common">Acorn worm</name>
    <dbReference type="NCBI Taxonomy" id="10224"/>
    <lineage>
        <taxon>Eukaryota</taxon>
        <taxon>Metazoa</taxon>
        <taxon>Hemichordata</taxon>
        <taxon>Enteropneusta</taxon>
        <taxon>Harrimaniidae</taxon>
        <taxon>Saccoglossus</taxon>
    </lineage>
</organism>
<accession>A0ABM0M2U5</accession>
<dbReference type="Pfam" id="PF01234">
    <property type="entry name" value="NNMT_PNMT_TEMT"/>
    <property type="match status" value="1"/>
</dbReference>
<comment type="similarity">
    <text evidence="1">Belongs to the class I-like SAM-binding methyltransferase superfamily. NNMT/PNMT/TEMT family.</text>
</comment>
<evidence type="ECO:0000256" key="2">
    <source>
        <dbReference type="ARBA" id="ARBA00022603"/>
    </source>
</evidence>
<dbReference type="GeneID" id="102808377"/>
<dbReference type="NCBIfam" id="NF041360">
    <property type="entry name" value="GntF_guanitoxin"/>
    <property type="match status" value="1"/>
</dbReference>
<evidence type="ECO:0000256" key="3">
    <source>
        <dbReference type="ARBA" id="ARBA00022679"/>
    </source>
</evidence>
<keyword evidence="3" id="KW-0808">Transferase</keyword>
<dbReference type="InterPro" id="IPR000940">
    <property type="entry name" value="NNMT_TEMT_trans"/>
</dbReference>
<evidence type="ECO:0000256" key="4">
    <source>
        <dbReference type="ARBA" id="ARBA00022691"/>
    </source>
</evidence>
<dbReference type="InterPro" id="IPR053384">
    <property type="entry name" value="SAM-dep_methyltransferase"/>
</dbReference>
<dbReference type="Gene3D" id="3.40.50.150">
    <property type="entry name" value="Vaccinia Virus protein VP39"/>
    <property type="match status" value="1"/>
</dbReference>
<keyword evidence="4" id="KW-0949">S-adenosyl-L-methionine</keyword>
<dbReference type="SUPFAM" id="SSF53335">
    <property type="entry name" value="S-adenosyl-L-methionine-dependent methyltransferases"/>
    <property type="match status" value="1"/>
</dbReference>
<name>A0ABM0M2U5_SACKO</name>
<evidence type="ECO:0000313" key="5">
    <source>
        <dbReference type="Proteomes" id="UP000694865"/>
    </source>
</evidence>
<gene>
    <name evidence="6" type="primary">LOC102808377</name>
</gene>